<dbReference type="Gene3D" id="3.20.140.10">
    <property type="entry name" value="nicotinate phosphoribosyltransferase"/>
    <property type="match status" value="1"/>
</dbReference>
<gene>
    <name evidence="13" type="ORF">SAMN05421858_0386</name>
</gene>
<dbReference type="OrthoDB" id="371831at2157"/>
<dbReference type="Gene3D" id="3.20.20.70">
    <property type="entry name" value="Aldolase class I"/>
    <property type="match status" value="1"/>
</dbReference>
<evidence type="ECO:0000256" key="9">
    <source>
        <dbReference type="SAM" id="MobiDB-lite"/>
    </source>
</evidence>
<evidence type="ECO:0000256" key="7">
    <source>
        <dbReference type="ARBA" id="ARBA00022679"/>
    </source>
</evidence>
<dbReference type="GO" id="GO:0004516">
    <property type="term" value="F:nicotinate phosphoribosyltransferase activity"/>
    <property type="evidence" value="ECO:0007669"/>
    <property type="project" value="UniProtKB-EC"/>
</dbReference>
<keyword evidence="7 13" id="KW-0808">Transferase</keyword>
<dbReference type="EC" id="6.3.4.21" evidence="3"/>
<evidence type="ECO:0000256" key="4">
    <source>
        <dbReference type="ARBA" id="ARBA00022553"/>
    </source>
</evidence>
<evidence type="ECO:0000256" key="2">
    <source>
        <dbReference type="ARBA" id="ARBA00010897"/>
    </source>
</evidence>
<reference evidence="14" key="1">
    <citation type="submission" date="2017-01" db="EMBL/GenBank/DDBJ databases">
        <authorList>
            <person name="Varghese N."/>
            <person name="Submissions S."/>
        </authorList>
    </citation>
    <scope>NUCLEOTIDE SEQUENCE [LARGE SCALE GENOMIC DNA]</scope>
    <source>
        <strain evidence="14">CGMCC 1.7737</strain>
    </source>
</reference>
<evidence type="ECO:0000256" key="3">
    <source>
        <dbReference type="ARBA" id="ARBA00013236"/>
    </source>
</evidence>
<comment type="pathway">
    <text evidence="1">Cofactor biosynthesis; NAD(+) biosynthesis; nicotinate D-ribonucleotide from nicotinate: step 1/1.</text>
</comment>
<organism evidence="13 14">
    <name type="scientific">Haladaptatus litoreus</name>
    <dbReference type="NCBI Taxonomy" id="553468"/>
    <lineage>
        <taxon>Archaea</taxon>
        <taxon>Methanobacteriati</taxon>
        <taxon>Methanobacteriota</taxon>
        <taxon>Stenosarchaea group</taxon>
        <taxon>Halobacteria</taxon>
        <taxon>Halobacteriales</taxon>
        <taxon>Haladaptataceae</taxon>
        <taxon>Haladaptatus</taxon>
    </lineage>
</organism>
<dbReference type="InterPro" id="IPR041525">
    <property type="entry name" value="N/Namide_PRibTrfase"/>
</dbReference>
<dbReference type="InterPro" id="IPR006405">
    <property type="entry name" value="Nic_PRibTrfase_pncB"/>
</dbReference>
<feature type="compositionally biased region" description="Basic and acidic residues" evidence="9">
    <location>
        <begin position="389"/>
        <end position="400"/>
    </location>
</feature>
<comment type="catalytic activity">
    <reaction evidence="8">
        <text>5-phospho-alpha-D-ribose 1-diphosphate + nicotinate + ATP + H2O = nicotinate beta-D-ribonucleotide + ADP + phosphate + diphosphate</text>
        <dbReference type="Rhea" id="RHEA:36163"/>
        <dbReference type="ChEBI" id="CHEBI:15377"/>
        <dbReference type="ChEBI" id="CHEBI:30616"/>
        <dbReference type="ChEBI" id="CHEBI:32544"/>
        <dbReference type="ChEBI" id="CHEBI:33019"/>
        <dbReference type="ChEBI" id="CHEBI:43474"/>
        <dbReference type="ChEBI" id="CHEBI:57502"/>
        <dbReference type="ChEBI" id="CHEBI:58017"/>
        <dbReference type="ChEBI" id="CHEBI:456216"/>
        <dbReference type="EC" id="6.3.4.21"/>
    </reaction>
</comment>
<dbReference type="Pfam" id="PF04095">
    <property type="entry name" value="NAPRTase"/>
    <property type="match status" value="1"/>
</dbReference>
<feature type="domain" description="Nicotinate/nicotinamide phosphoribosyltransferase" evidence="10">
    <location>
        <begin position="170"/>
        <end position="353"/>
    </location>
</feature>
<evidence type="ECO:0000259" key="12">
    <source>
        <dbReference type="Pfam" id="PF17956"/>
    </source>
</evidence>
<proteinExistence type="inferred from homology"/>
<evidence type="ECO:0000259" key="11">
    <source>
        <dbReference type="Pfam" id="PF17767"/>
    </source>
</evidence>
<dbReference type="PANTHER" id="PTHR11098">
    <property type="entry name" value="NICOTINATE PHOSPHORIBOSYLTRANSFERASE"/>
    <property type="match status" value="1"/>
</dbReference>
<protein>
    <recommendedName>
        <fullName evidence="3">nicotinate phosphoribosyltransferase</fullName>
        <ecNumber evidence="3">6.3.4.21</ecNumber>
    </recommendedName>
</protein>
<dbReference type="PANTHER" id="PTHR11098:SF1">
    <property type="entry name" value="NICOTINATE PHOSPHORIBOSYLTRANSFERASE"/>
    <property type="match status" value="1"/>
</dbReference>
<sequence length="478" mass="52189">MVGNEGENGEPNFGYVTPGNLGLFTDLYELTMLQGYHGANHNPMATFSLFFRELPADRGYVLTAGLEQAIASIETLSFGERAISYLRNRGFEDDFLDKLAEFEFTGKLRALPEGTPVFPNEPILEVTAPIFEAQLLETLLLNQVGFESLVATKAARMREAVERHGNGQSLVDFGSRRAHGTDAGMKAARAAVVGGFDGTSLVSAGEAFDIPVYGTMAHSWVQSFEDERESFSTFTEQYGDDSILLVDTYDTIEGARIAMEVADEHDAEVGVRLDSGDLVALSKDVSEIVGEAPIFVSSGMDEYKIADFLERGGVATGFGPGTALTTSEDAPSLDLVYKLTEIERDGEMVPSMKLSSGKVTYPGAKSVRRKKHGEESEYRKDILALRDEDVGSEDEAVRDGSEDDSGGEEQLVTVFENGTRVYDPPGLDAIADRARERRRNLPPACRALRNPAEYAVEISEGLRELTNEVQAQLETKNE</sequence>
<dbReference type="SUPFAM" id="SSF54675">
    <property type="entry name" value="Nicotinate/Quinolinate PRTase N-terminal domain-like"/>
    <property type="match status" value="1"/>
</dbReference>
<evidence type="ECO:0000313" key="14">
    <source>
        <dbReference type="Proteomes" id="UP000186914"/>
    </source>
</evidence>
<name>A0A1N6VJU8_9EURY</name>
<dbReference type="CDD" id="cd01570">
    <property type="entry name" value="NAPRTase_A"/>
    <property type="match status" value="1"/>
</dbReference>
<dbReference type="InterPro" id="IPR036068">
    <property type="entry name" value="Nicotinate_pribotase-like_C"/>
</dbReference>
<dbReference type="GO" id="GO:0016757">
    <property type="term" value="F:glycosyltransferase activity"/>
    <property type="evidence" value="ECO:0007669"/>
    <property type="project" value="UniProtKB-KW"/>
</dbReference>
<dbReference type="InterPro" id="IPR040727">
    <property type="entry name" value="NAPRTase_N"/>
</dbReference>
<evidence type="ECO:0000313" key="13">
    <source>
        <dbReference type="EMBL" id="SIQ78099.1"/>
    </source>
</evidence>
<dbReference type="PIRSF" id="PIRSF000484">
    <property type="entry name" value="NAPRT"/>
    <property type="match status" value="1"/>
</dbReference>
<evidence type="ECO:0000259" key="10">
    <source>
        <dbReference type="Pfam" id="PF04095"/>
    </source>
</evidence>
<dbReference type="NCBIfam" id="NF009131">
    <property type="entry name" value="PRK12484.1"/>
    <property type="match status" value="1"/>
</dbReference>
<dbReference type="NCBIfam" id="TIGR01513">
    <property type="entry name" value="NAPRTase_put"/>
    <property type="match status" value="1"/>
</dbReference>
<evidence type="ECO:0000256" key="5">
    <source>
        <dbReference type="ARBA" id="ARBA00022598"/>
    </source>
</evidence>
<evidence type="ECO:0000256" key="1">
    <source>
        <dbReference type="ARBA" id="ARBA00004952"/>
    </source>
</evidence>
<dbReference type="Proteomes" id="UP000186914">
    <property type="component" value="Unassembled WGS sequence"/>
</dbReference>
<feature type="domain" description="Nicotinate phosphoribosyltransferase C-terminal" evidence="12">
    <location>
        <begin position="408"/>
        <end position="465"/>
    </location>
</feature>
<dbReference type="InterPro" id="IPR007229">
    <property type="entry name" value="Nic_PRibTrfase-Fam"/>
</dbReference>
<evidence type="ECO:0000256" key="6">
    <source>
        <dbReference type="ARBA" id="ARBA00022642"/>
    </source>
</evidence>
<dbReference type="InterPro" id="IPR041619">
    <property type="entry name" value="NAPRTase_C"/>
</dbReference>
<feature type="region of interest" description="Disordered" evidence="9">
    <location>
        <begin position="389"/>
        <end position="409"/>
    </location>
</feature>
<dbReference type="Pfam" id="PF17767">
    <property type="entry name" value="NAPRTase_N"/>
    <property type="match status" value="1"/>
</dbReference>
<dbReference type="EMBL" id="FTNO01000001">
    <property type="protein sequence ID" value="SIQ78099.1"/>
    <property type="molecule type" value="Genomic_DNA"/>
</dbReference>
<keyword evidence="13" id="KW-0328">Glycosyltransferase</keyword>
<comment type="similarity">
    <text evidence="2">Belongs to the NAPRTase family.</text>
</comment>
<dbReference type="Pfam" id="PF17956">
    <property type="entry name" value="NAPRTase_C"/>
    <property type="match status" value="1"/>
</dbReference>
<dbReference type="SUPFAM" id="SSF51690">
    <property type="entry name" value="Nicotinate/Quinolinate PRTase C-terminal domain-like"/>
    <property type="match status" value="1"/>
</dbReference>
<evidence type="ECO:0000256" key="8">
    <source>
        <dbReference type="ARBA" id="ARBA00048668"/>
    </source>
</evidence>
<keyword evidence="4" id="KW-0597">Phosphoprotein</keyword>
<keyword evidence="6" id="KW-0662">Pyridine nucleotide biosynthesis</keyword>
<keyword evidence="14" id="KW-1185">Reference proteome</keyword>
<keyword evidence="5" id="KW-0436">Ligase</keyword>
<dbReference type="GO" id="GO:0034355">
    <property type="term" value="P:NAD+ biosynthetic process via the salvage pathway"/>
    <property type="evidence" value="ECO:0007669"/>
    <property type="project" value="TreeGrafter"/>
</dbReference>
<dbReference type="AlphaFoldDB" id="A0A1N6VJU8"/>
<accession>A0A1N6VJU8</accession>
<dbReference type="RefSeq" id="WP_076427472.1">
    <property type="nucleotide sequence ID" value="NZ_FTNO01000001.1"/>
</dbReference>
<feature type="domain" description="Nicotinate phosphoribosyltransferase N-terminal" evidence="11">
    <location>
        <begin position="23"/>
        <end position="144"/>
    </location>
</feature>
<dbReference type="InterPro" id="IPR013785">
    <property type="entry name" value="Aldolase_TIM"/>
</dbReference>
<dbReference type="UniPathway" id="UPA00253">
    <property type="reaction ID" value="UER00457"/>
</dbReference>
<dbReference type="GO" id="GO:0005829">
    <property type="term" value="C:cytosol"/>
    <property type="evidence" value="ECO:0007669"/>
    <property type="project" value="TreeGrafter"/>
</dbReference>